<proteinExistence type="predicted"/>
<evidence type="ECO:0000313" key="2">
    <source>
        <dbReference type="EMBL" id="KAJ3261180.1"/>
    </source>
</evidence>
<evidence type="ECO:0000313" key="3">
    <source>
        <dbReference type="Proteomes" id="UP001210925"/>
    </source>
</evidence>
<keyword evidence="1" id="KW-0732">Signal</keyword>
<evidence type="ECO:0000256" key="1">
    <source>
        <dbReference type="SAM" id="SignalP"/>
    </source>
</evidence>
<comment type="caution">
    <text evidence="2">The sequence shown here is derived from an EMBL/GenBank/DDBJ whole genome shotgun (WGS) entry which is preliminary data.</text>
</comment>
<organism evidence="2 3">
    <name type="scientific">Boothiomyces macroporosus</name>
    <dbReference type="NCBI Taxonomy" id="261099"/>
    <lineage>
        <taxon>Eukaryota</taxon>
        <taxon>Fungi</taxon>
        <taxon>Fungi incertae sedis</taxon>
        <taxon>Chytridiomycota</taxon>
        <taxon>Chytridiomycota incertae sedis</taxon>
        <taxon>Chytridiomycetes</taxon>
        <taxon>Rhizophydiales</taxon>
        <taxon>Terramycetaceae</taxon>
        <taxon>Boothiomyces</taxon>
    </lineage>
</organism>
<gene>
    <name evidence="2" type="ORF">HK103_006489</name>
</gene>
<sequence length="176" mass="18966">MNLLLSLGIFASVFALPDGSPLCNFNVAAMEKGMGPPSPLGYSVHVSKVDPFYNIQLVHSDTSATYQGVLMYVTSSTNPKSHLGNFTAFDTSKFKNVSPKYCVKDGVHGIDTATITHSNPSDYVVGTGTNFTWTPNAGDFDNGDLDVTFVVADLTPDNANIKVSTWQQILDIKIPK</sequence>
<name>A0AAD5Y7Y1_9FUNG</name>
<feature type="signal peptide" evidence="1">
    <location>
        <begin position="1"/>
        <end position="15"/>
    </location>
</feature>
<evidence type="ECO:0008006" key="4">
    <source>
        <dbReference type="Google" id="ProtNLM"/>
    </source>
</evidence>
<keyword evidence="3" id="KW-1185">Reference proteome</keyword>
<dbReference type="Proteomes" id="UP001210925">
    <property type="component" value="Unassembled WGS sequence"/>
</dbReference>
<accession>A0AAD5Y7Y1</accession>
<protein>
    <recommendedName>
        <fullName evidence="4">Reelin domain-containing protein</fullName>
    </recommendedName>
</protein>
<dbReference type="AlphaFoldDB" id="A0AAD5Y7Y1"/>
<reference evidence="2" key="1">
    <citation type="submission" date="2020-05" db="EMBL/GenBank/DDBJ databases">
        <title>Phylogenomic resolution of chytrid fungi.</title>
        <authorList>
            <person name="Stajich J.E."/>
            <person name="Amses K."/>
            <person name="Simmons R."/>
            <person name="Seto K."/>
            <person name="Myers J."/>
            <person name="Bonds A."/>
            <person name="Quandt C.A."/>
            <person name="Barry K."/>
            <person name="Liu P."/>
            <person name="Grigoriev I."/>
            <person name="Longcore J.E."/>
            <person name="James T.Y."/>
        </authorList>
    </citation>
    <scope>NUCLEOTIDE SEQUENCE</scope>
    <source>
        <strain evidence="2">PLAUS21</strain>
    </source>
</reference>
<dbReference type="EMBL" id="JADGKB010000007">
    <property type="protein sequence ID" value="KAJ3261180.1"/>
    <property type="molecule type" value="Genomic_DNA"/>
</dbReference>
<feature type="chain" id="PRO_5042222028" description="Reelin domain-containing protein" evidence="1">
    <location>
        <begin position="16"/>
        <end position="176"/>
    </location>
</feature>